<name>A0A076EPX1_RHOOP</name>
<evidence type="ECO:0000313" key="6">
    <source>
        <dbReference type="EMBL" id="AII07971.1"/>
    </source>
</evidence>
<feature type="domain" description="HTH tetR-type" evidence="5">
    <location>
        <begin position="6"/>
        <end position="66"/>
    </location>
</feature>
<keyword evidence="3" id="KW-0804">Transcription</keyword>
<dbReference type="PANTHER" id="PTHR47506:SF10">
    <property type="entry name" value="TRANSCRIPTIONAL REGULATORY PROTEIN"/>
    <property type="match status" value="1"/>
</dbReference>
<dbReference type="SUPFAM" id="SSF48498">
    <property type="entry name" value="Tetracyclin repressor-like, C-terminal domain"/>
    <property type="match status" value="1"/>
</dbReference>
<dbReference type="PANTHER" id="PTHR47506">
    <property type="entry name" value="TRANSCRIPTIONAL REGULATORY PROTEIN"/>
    <property type="match status" value="1"/>
</dbReference>
<dbReference type="PRINTS" id="PR00455">
    <property type="entry name" value="HTHTETR"/>
</dbReference>
<gene>
    <name evidence="6" type="ORF">EP51_26385</name>
</gene>
<sequence length="189" mass="20474">MARPMLFSTDVAVDKAMDLFWLQGYAATTPQELAGEMGIGKGSLYNTFGSKHGLFLRALRRYSEMRLEYLADLFAAPGPMRPRLGMAMTALAGVGEHRRGCVMVNAAAELGTADDEVNRIADELFTQIEGVFERAIEHGQESGEFDKNRRADIAARQMLTSVIGLSVLVKSGGQPAICATVVEECVDGL</sequence>
<dbReference type="InterPro" id="IPR011075">
    <property type="entry name" value="TetR_C"/>
</dbReference>
<dbReference type="AlphaFoldDB" id="A0A076EPX1"/>
<reference evidence="6 7" key="1">
    <citation type="submission" date="2014-07" db="EMBL/GenBank/DDBJ databases">
        <title>Genome Sequence of Rhodococcus opacus Strain R7, a Biodegrader of Mono- and Polycyclic Aromatic Hydrocarbons.</title>
        <authorList>
            <person name="Di Gennaro P."/>
            <person name="Zampolli J."/>
            <person name="Presti I."/>
            <person name="Cappelletti M."/>
            <person name="D'Ursi P."/>
            <person name="Orro A."/>
            <person name="Mezzelani A."/>
            <person name="Milanesi L."/>
        </authorList>
    </citation>
    <scope>NUCLEOTIDE SEQUENCE [LARGE SCALE GENOMIC DNA]</scope>
    <source>
        <strain evidence="6 7">R7</strain>
    </source>
</reference>
<evidence type="ECO:0000259" key="5">
    <source>
        <dbReference type="PROSITE" id="PS50977"/>
    </source>
</evidence>
<dbReference type="eggNOG" id="COG1309">
    <property type="taxonomic scope" value="Bacteria"/>
</dbReference>
<dbReference type="InterPro" id="IPR036271">
    <property type="entry name" value="Tet_transcr_reg_TetR-rel_C_sf"/>
</dbReference>
<proteinExistence type="predicted"/>
<dbReference type="Gene3D" id="1.10.357.10">
    <property type="entry name" value="Tetracycline Repressor, domain 2"/>
    <property type="match status" value="1"/>
</dbReference>
<organism evidence="6 7">
    <name type="scientific">Rhodococcus opacus</name>
    <name type="common">Nocardia opaca</name>
    <dbReference type="NCBI Taxonomy" id="37919"/>
    <lineage>
        <taxon>Bacteria</taxon>
        <taxon>Bacillati</taxon>
        <taxon>Actinomycetota</taxon>
        <taxon>Actinomycetes</taxon>
        <taxon>Mycobacteriales</taxon>
        <taxon>Nocardiaceae</taxon>
        <taxon>Rhodococcus</taxon>
    </lineage>
</organism>
<evidence type="ECO:0000256" key="2">
    <source>
        <dbReference type="ARBA" id="ARBA00023125"/>
    </source>
</evidence>
<keyword evidence="2 4" id="KW-0238">DNA-binding</keyword>
<dbReference type="GO" id="GO:0003677">
    <property type="term" value="F:DNA binding"/>
    <property type="evidence" value="ECO:0007669"/>
    <property type="project" value="UniProtKB-UniRule"/>
</dbReference>
<dbReference type="SUPFAM" id="SSF46689">
    <property type="entry name" value="Homeodomain-like"/>
    <property type="match status" value="1"/>
</dbReference>
<dbReference type="Gene3D" id="1.10.10.60">
    <property type="entry name" value="Homeodomain-like"/>
    <property type="match status" value="1"/>
</dbReference>
<dbReference type="PROSITE" id="PS50977">
    <property type="entry name" value="HTH_TETR_2"/>
    <property type="match status" value="1"/>
</dbReference>
<protein>
    <recommendedName>
        <fullName evidence="5">HTH tetR-type domain-containing protein</fullName>
    </recommendedName>
</protein>
<feature type="DNA-binding region" description="H-T-H motif" evidence="4">
    <location>
        <begin position="29"/>
        <end position="48"/>
    </location>
</feature>
<dbReference type="Proteomes" id="UP000028488">
    <property type="component" value="Chromosome"/>
</dbReference>
<dbReference type="InterPro" id="IPR001647">
    <property type="entry name" value="HTH_TetR"/>
</dbReference>
<keyword evidence="1" id="KW-0805">Transcription regulation</keyword>
<dbReference type="Pfam" id="PF00440">
    <property type="entry name" value="TetR_N"/>
    <property type="match status" value="1"/>
</dbReference>
<dbReference type="InterPro" id="IPR009057">
    <property type="entry name" value="Homeodomain-like_sf"/>
</dbReference>
<dbReference type="RefSeq" id="WP_128640840.1">
    <property type="nucleotide sequence ID" value="NZ_CP008947.1"/>
</dbReference>
<dbReference type="EMBL" id="CP008947">
    <property type="protein sequence ID" value="AII07971.1"/>
    <property type="molecule type" value="Genomic_DNA"/>
</dbReference>
<evidence type="ECO:0000256" key="1">
    <source>
        <dbReference type="ARBA" id="ARBA00023015"/>
    </source>
</evidence>
<accession>A0A076EPX1</accession>
<dbReference type="Pfam" id="PF16925">
    <property type="entry name" value="TetR_C_13"/>
    <property type="match status" value="1"/>
</dbReference>
<evidence type="ECO:0000256" key="3">
    <source>
        <dbReference type="ARBA" id="ARBA00023163"/>
    </source>
</evidence>
<evidence type="ECO:0000256" key="4">
    <source>
        <dbReference type="PROSITE-ProRule" id="PRU00335"/>
    </source>
</evidence>
<evidence type="ECO:0000313" key="7">
    <source>
        <dbReference type="Proteomes" id="UP000028488"/>
    </source>
</evidence>